<organism evidence="2 3">
    <name type="scientific">Tanacetum coccineum</name>
    <dbReference type="NCBI Taxonomy" id="301880"/>
    <lineage>
        <taxon>Eukaryota</taxon>
        <taxon>Viridiplantae</taxon>
        <taxon>Streptophyta</taxon>
        <taxon>Embryophyta</taxon>
        <taxon>Tracheophyta</taxon>
        <taxon>Spermatophyta</taxon>
        <taxon>Magnoliopsida</taxon>
        <taxon>eudicotyledons</taxon>
        <taxon>Gunneridae</taxon>
        <taxon>Pentapetalae</taxon>
        <taxon>asterids</taxon>
        <taxon>campanulids</taxon>
        <taxon>Asterales</taxon>
        <taxon>Asteraceae</taxon>
        <taxon>Asteroideae</taxon>
        <taxon>Anthemideae</taxon>
        <taxon>Anthemidinae</taxon>
        <taxon>Tanacetum</taxon>
    </lineage>
</organism>
<evidence type="ECO:0000313" key="3">
    <source>
        <dbReference type="Proteomes" id="UP001151760"/>
    </source>
</evidence>
<dbReference type="EMBL" id="BQNB010012606">
    <property type="protein sequence ID" value="GJT05664.1"/>
    <property type="molecule type" value="Genomic_DNA"/>
</dbReference>
<dbReference type="Proteomes" id="UP001151760">
    <property type="component" value="Unassembled WGS sequence"/>
</dbReference>
<reference evidence="2" key="2">
    <citation type="submission" date="2022-01" db="EMBL/GenBank/DDBJ databases">
        <authorList>
            <person name="Yamashiro T."/>
            <person name="Shiraishi A."/>
            <person name="Satake H."/>
            <person name="Nakayama K."/>
        </authorList>
    </citation>
    <scope>NUCLEOTIDE SEQUENCE</scope>
</reference>
<sequence>MCRQPLPPSFSSPVKTSDNLEEFADELTLLDSFPPGNDDSVLKKGVHEENFQVYSNPLFEFDDNFNSSNENPLFNEMVEDVDNENSNFAHSDEPVLLNTPLSDKVKCSNPEVDIDEIDAFLAMEVSSNFEEGYYDSEGDVIFLENLLSDDTTHNLAPERIPREHEKYLSLMTLLCEISTSQSPENFPVSLIPIEDSDSVQEEIDIFLVLDDLIPLGVENDDSENEDNSTFPPENESSILEPSSPRPPPEPPDVCLNFKPDTAMKNDEDFNQGEIILSLNVEDVNSFTFVILIFLPFFTYPEDSLFILSLRSTDKAKNHKKTVKTGQKTNTGTEEHAKSREEAIKAKLWSNFSQLGQPKSRTKRTIQVLKYTLAATNVIHKLSLVNTLQDMPRRLVRKHKERDILHSFYTQKKHKKLQTTDCHADNPCELISDLTVKSEYLMIGLDQGPLLAGACN</sequence>
<evidence type="ECO:0000256" key="1">
    <source>
        <dbReference type="SAM" id="MobiDB-lite"/>
    </source>
</evidence>
<comment type="caution">
    <text evidence="2">The sequence shown here is derived from an EMBL/GenBank/DDBJ whole genome shotgun (WGS) entry which is preliminary data.</text>
</comment>
<gene>
    <name evidence="2" type="ORF">Tco_0840126</name>
</gene>
<proteinExistence type="predicted"/>
<name>A0ABQ5AXF2_9ASTR</name>
<evidence type="ECO:0000313" key="2">
    <source>
        <dbReference type="EMBL" id="GJT05664.1"/>
    </source>
</evidence>
<feature type="region of interest" description="Disordered" evidence="1">
    <location>
        <begin position="217"/>
        <end position="254"/>
    </location>
</feature>
<protein>
    <submittedName>
        <fullName evidence="2">Uncharacterized protein</fullName>
    </submittedName>
</protein>
<accession>A0ABQ5AXF2</accession>
<reference evidence="2" key="1">
    <citation type="journal article" date="2022" name="Int. J. Mol. Sci.">
        <title>Draft Genome of Tanacetum Coccineum: Genomic Comparison of Closely Related Tanacetum-Family Plants.</title>
        <authorList>
            <person name="Yamashiro T."/>
            <person name="Shiraishi A."/>
            <person name="Nakayama K."/>
            <person name="Satake H."/>
        </authorList>
    </citation>
    <scope>NUCLEOTIDE SEQUENCE</scope>
</reference>
<keyword evidence="3" id="KW-1185">Reference proteome</keyword>